<keyword evidence="2 5" id="KW-0547">Nucleotide-binding</keyword>
<feature type="binding site" evidence="7">
    <location>
        <position position="136"/>
    </location>
    <ligand>
        <name>L-glutamine</name>
        <dbReference type="ChEBI" id="CHEBI:58359"/>
    </ligand>
</feature>
<feature type="domain" description="Glutamine amidotransferase type-2" evidence="9">
    <location>
        <begin position="32"/>
        <end position="245"/>
    </location>
</feature>
<dbReference type="SUPFAM" id="SSF56235">
    <property type="entry name" value="N-terminal nucleophile aminohydrolases (Ntn hydrolases)"/>
    <property type="match status" value="1"/>
</dbReference>
<accession>A0A6G0WGQ7</accession>
<sequence>MNDANVSRRMNRRMQTQARKDQSTFFNWHPMCGIVAYFDFVPSAATASSASTPPPDLGPALDLIHHRGPDGQGVWTAPGVGLGHARLSIMDVQHGAQPMHDETNSIHAVVNGEFYDFEAIRADLESQGHVFKTRSDSEILIHLYKEHGLNCFDYLQGEFAFVLYDSIRQRLIVCRDRYGVKPLFYTVVNNRVMVASEAKAFLAMGWKPEWDVASIADNGIFSDTRTLFRGVSKVRPASYLTVTTTGTISTDIYFEPDYPDKTIADPRSVDEMIEGVRARLLEAVRSRLRSDVPVAVYLSGGIDSSSVLGMALSILREKNPDATLDAFTIAFDDKAIHGQNYDESPVAENTAKHTNAKFNVFHATQEMMTDAFEDAVWHWEAPMIDFNGTAKFLLSKYVRDAGYKVVLTGEGSDEHFAGYAFFYRDVLRDPMTPPMVSEAFRKQKLTQMEAMHDGLVAKVNLPSFDKVMEGGRSLINNVSCIQNMTILGCMSPQMMVDKSLSSNLGESLALSLTAVERQKAKTKWHPLHTALCVETRTVLACYLCNHLGDRSEMAHSLEGRVPFLDYRLTTYVNSLPPQVKVRVDEATGTFTEKWILREAVKPFVSQELYERTKVMFLGPPSEFDPEAYHWKKIKSRVTQQAVEKLGWMDWTFVDSLMTRFMTTNDKFAQTWLNFVMSFIVIQERFGVATWTPPSLSIHETP</sequence>
<dbReference type="InterPro" id="IPR001962">
    <property type="entry name" value="Asn_synthase"/>
</dbReference>
<dbReference type="SUPFAM" id="SSF52402">
    <property type="entry name" value="Adenine nucleotide alpha hydrolases-like"/>
    <property type="match status" value="1"/>
</dbReference>
<dbReference type="Gene3D" id="3.60.20.10">
    <property type="entry name" value="Glutamine Phosphoribosylpyrophosphate, subunit 1, domain 1"/>
    <property type="match status" value="1"/>
</dbReference>
<dbReference type="CDD" id="cd01991">
    <property type="entry name" value="Asn_synthase_B_C"/>
    <property type="match status" value="1"/>
</dbReference>
<protein>
    <recommendedName>
        <fullName evidence="9">Glutamine amidotransferase type-2 domain-containing protein</fullName>
    </recommendedName>
</protein>
<evidence type="ECO:0000256" key="2">
    <source>
        <dbReference type="ARBA" id="ARBA00022741"/>
    </source>
</evidence>
<keyword evidence="11" id="KW-1185">Reference proteome</keyword>
<dbReference type="Proteomes" id="UP000481153">
    <property type="component" value="Unassembled WGS sequence"/>
</dbReference>
<dbReference type="GO" id="GO:0006529">
    <property type="term" value="P:asparagine biosynthetic process"/>
    <property type="evidence" value="ECO:0007669"/>
    <property type="project" value="UniProtKB-KW"/>
</dbReference>
<evidence type="ECO:0000256" key="5">
    <source>
        <dbReference type="PIRNR" id="PIRNR001589"/>
    </source>
</evidence>
<feature type="active site" description="For GATase activity" evidence="6">
    <location>
        <position position="32"/>
    </location>
</feature>
<keyword evidence="6" id="KW-0061">Asparagine biosynthesis</keyword>
<dbReference type="NCBIfam" id="TIGR01536">
    <property type="entry name" value="asn_synth_AEB"/>
    <property type="match status" value="1"/>
</dbReference>
<gene>
    <name evidence="10" type="ORF">Ae201684_015427</name>
</gene>
<dbReference type="InterPro" id="IPR033738">
    <property type="entry name" value="AsnB_N"/>
</dbReference>
<reference evidence="10 11" key="1">
    <citation type="submission" date="2019-07" db="EMBL/GenBank/DDBJ databases">
        <title>Genomics analysis of Aphanomyces spp. identifies a new class of oomycete effector associated with host adaptation.</title>
        <authorList>
            <person name="Gaulin E."/>
        </authorList>
    </citation>
    <scope>NUCLEOTIDE SEQUENCE [LARGE SCALE GENOMIC DNA]</scope>
    <source>
        <strain evidence="10 11">ATCC 201684</strain>
    </source>
</reference>
<evidence type="ECO:0000313" key="10">
    <source>
        <dbReference type="EMBL" id="KAF0726312.1"/>
    </source>
</evidence>
<comment type="similarity">
    <text evidence="1">Belongs to the asparagine synthetase family.</text>
</comment>
<dbReference type="Pfam" id="PF00733">
    <property type="entry name" value="Asn_synthase"/>
    <property type="match status" value="1"/>
</dbReference>
<evidence type="ECO:0000256" key="1">
    <source>
        <dbReference type="ARBA" id="ARBA00005752"/>
    </source>
</evidence>
<dbReference type="Gene3D" id="3.40.50.620">
    <property type="entry name" value="HUPs"/>
    <property type="match status" value="2"/>
</dbReference>
<dbReference type="GO" id="GO:0004066">
    <property type="term" value="F:asparagine synthase (glutamine-hydrolyzing) activity"/>
    <property type="evidence" value="ECO:0007669"/>
    <property type="project" value="InterPro"/>
</dbReference>
<evidence type="ECO:0000259" key="9">
    <source>
        <dbReference type="PROSITE" id="PS51278"/>
    </source>
</evidence>
<dbReference type="Pfam" id="PF13537">
    <property type="entry name" value="GATase_7"/>
    <property type="match status" value="1"/>
</dbReference>
<dbReference type="InterPro" id="IPR014729">
    <property type="entry name" value="Rossmann-like_a/b/a_fold"/>
</dbReference>
<dbReference type="CDD" id="cd00712">
    <property type="entry name" value="AsnB"/>
    <property type="match status" value="1"/>
</dbReference>
<evidence type="ECO:0000256" key="7">
    <source>
        <dbReference type="PIRSR" id="PIRSR001589-2"/>
    </source>
</evidence>
<feature type="binding site" evidence="7">
    <location>
        <position position="329"/>
    </location>
    <ligand>
        <name>ATP</name>
        <dbReference type="ChEBI" id="CHEBI:30616"/>
    </ligand>
</feature>
<keyword evidence="4 6" id="KW-0315">Glutamine amidotransferase</keyword>
<dbReference type="VEuPathDB" id="FungiDB:AeMF1_004656"/>
<evidence type="ECO:0000256" key="8">
    <source>
        <dbReference type="PIRSR" id="PIRSR001589-3"/>
    </source>
</evidence>
<proteinExistence type="inferred from homology"/>
<dbReference type="PANTHER" id="PTHR43284">
    <property type="entry name" value="ASPARAGINE SYNTHETASE (GLUTAMINE-HYDROLYZING)"/>
    <property type="match status" value="1"/>
</dbReference>
<keyword evidence="6" id="KW-0028">Amino-acid biosynthesis</keyword>
<evidence type="ECO:0000256" key="3">
    <source>
        <dbReference type="ARBA" id="ARBA00022840"/>
    </source>
</evidence>
<dbReference type="EMBL" id="VJMJ01000219">
    <property type="protein sequence ID" value="KAF0726312.1"/>
    <property type="molecule type" value="Genomic_DNA"/>
</dbReference>
<organism evidence="10 11">
    <name type="scientific">Aphanomyces euteiches</name>
    <dbReference type="NCBI Taxonomy" id="100861"/>
    <lineage>
        <taxon>Eukaryota</taxon>
        <taxon>Sar</taxon>
        <taxon>Stramenopiles</taxon>
        <taxon>Oomycota</taxon>
        <taxon>Saprolegniomycetes</taxon>
        <taxon>Saprolegniales</taxon>
        <taxon>Verrucalvaceae</taxon>
        <taxon>Aphanomyces</taxon>
    </lineage>
</organism>
<evidence type="ECO:0000313" key="11">
    <source>
        <dbReference type="Proteomes" id="UP000481153"/>
    </source>
</evidence>
<dbReference type="PROSITE" id="PS51278">
    <property type="entry name" value="GATASE_TYPE_2"/>
    <property type="match status" value="1"/>
</dbReference>
<dbReference type="GO" id="GO:0005829">
    <property type="term" value="C:cytosol"/>
    <property type="evidence" value="ECO:0007669"/>
    <property type="project" value="TreeGrafter"/>
</dbReference>
<dbReference type="PANTHER" id="PTHR43284:SF1">
    <property type="entry name" value="ASPARAGINE SYNTHETASE"/>
    <property type="match status" value="1"/>
</dbReference>
<comment type="caution">
    <text evidence="10">The sequence shown here is derived from an EMBL/GenBank/DDBJ whole genome shotgun (WGS) entry which is preliminary data.</text>
</comment>
<evidence type="ECO:0000256" key="6">
    <source>
        <dbReference type="PIRSR" id="PIRSR001589-1"/>
    </source>
</evidence>
<dbReference type="InterPro" id="IPR017932">
    <property type="entry name" value="GATase_2_dom"/>
</dbReference>
<dbReference type="PIRSF" id="PIRSF001589">
    <property type="entry name" value="Asn_synthetase_glu-h"/>
    <property type="match status" value="1"/>
</dbReference>
<name>A0A6G0WGQ7_9STRA</name>
<feature type="site" description="Important for beta-aspartyl-AMP intermediate formation" evidence="8">
    <location>
        <position position="410"/>
    </location>
</feature>
<dbReference type="InterPro" id="IPR051786">
    <property type="entry name" value="ASN_synthetase/amidase"/>
</dbReference>
<keyword evidence="3 5" id="KW-0067">ATP-binding</keyword>
<dbReference type="AlphaFoldDB" id="A0A6G0WGQ7"/>
<dbReference type="InterPro" id="IPR029055">
    <property type="entry name" value="Ntn_hydrolases_N"/>
</dbReference>
<dbReference type="GO" id="GO:0005524">
    <property type="term" value="F:ATP binding"/>
    <property type="evidence" value="ECO:0007669"/>
    <property type="project" value="UniProtKB-KW"/>
</dbReference>
<evidence type="ECO:0000256" key="4">
    <source>
        <dbReference type="ARBA" id="ARBA00022962"/>
    </source>
</evidence>
<dbReference type="InterPro" id="IPR006426">
    <property type="entry name" value="Asn_synth_AEB"/>
</dbReference>